<accession>A0A9Q9EIP6</accession>
<feature type="compositionally biased region" description="Basic and acidic residues" evidence="1">
    <location>
        <begin position="595"/>
        <end position="610"/>
    </location>
</feature>
<dbReference type="PANTHER" id="PTHR12357">
    <property type="entry name" value="YTH YT521-B HOMOLOGY DOMAIN-CONTAINING"/>
    <property type="match status" value="1"/>
</dbReference>
<feature type="domain" description="YTH" evidence="2">
    <location>
        <begin position="293"/>
        <end position="431"/>
    </location>
</feature>
<organism evidence="3 4">
    <name type="scientific">Septoria linicola</name>
    <dbReference type="NCBI Taxonomy" id="215465"/>
    <lineage>
        <taxon>Eukaryota</taxon>
        <taxon>Fungi</taxon>
        <taxon>Dikarya</taxon>
        <taxon>Ascomycota</taxon>
        <taxon>Pezizomycotina</taxon>
        <taxon>Dothideomycetes</taxon>
        <taxon>Dothideomycetidae</taxon>
        <taxon>Mycosphaerellales</taxon>
        <taxon>Mycosphaerellaceae</taxon>
        <taxon>Septoria</taxon>
    </lineage>
</organism>
<dbReference type="GO" id="GO:0005737">
    <property type="term" value="C:cytoplasm"/>
    <property type="evidence" value="ECO:0007669"/>
    <property type="project" value="TreeGrafter"/>
</dbReference>
<feature type="region of interest" description="Disordered" evidence="1">
    <location>
        <begin position="177"/>
        <end position="214"/>
    </location>
</feature>
<dbReference type="CDD" id="cd21134">
    <property type="entry name" value="YTH"/>
    <property type="match status" value="1"/>
</dbReference>
<evidence type="ECO:0000313" key="3">
    <source>
        <dbReference type="EMBL" id="USW52245.1"/>
    </source>
</evidence>
<dbReference type="PROSITE" id="PS50882">
    <property type="entry name" value="YTH"/>
    <property type="match status" value="1"/>
</dbReference>
<feature type="region of interest" description="Disordered" evidence="1">
    <location>
        <begin position="807"/>
        <end position="850"/>
    </location>
</feature>
<evidence type="ECO:0000259" key="2">
    <source>
        <dbReference type="PROSITE" id="PS50882"/>
    </source>
</evidence>
<dbReference type="GO" id="GO:0061157">
    <property type="term" value="P:mRNA destabilization"/>
    <property type="evidence" value="ECO:0007669"/>
    <property type="project" value="TreeGrafter"/>
</dbReference>
<dbReference type="InterPro" id="IPR007275">
    <property type="entry name" value="YTH_domain"/>
</dbReference>
<dbReference type="OrthoDB" id="306690at2759"/>
<evidence type="ECO:0000256" key="1">
    <source>
        <dbReference type="SAM" id="MobiDB-lite"/>
    </source>
</evidence>
<feature type="compositionally biased region" description="Polar residues" evidence="1">
    <location>
        <begin position="92"/>
        <end position="105"/>
    </location>
</feature>
<dbReference type="AlphaFoldDB" id="A0A9Q9EIP6"/>
<feature type="compositionally biased region" description="Low complexity" evidence="1">
    <location>
        <begin position="826"/>
        <end position="850"/>
    </location>
</feature>
<feature type="compositionally biased region" description="Low complexity" evidence="1">
    <location>
        <begin position="616"/>
        <end position="640"/>
    </location>
</feature>
<feature type="compositionally biased region" description="Polar residues" evidence="1">
    <location>
        <begin position="69"/>
        <end position="78"/>
    </location>
</feature>
<dbReference type="PANTHER" id="PTHR12357:SF89">
    <property type="entry name" value="YTH DOMAIN-CONTAINING FAMILY PROTEIN"/>
    <property type="match status" value="1"/>
</dbReference>
<feature type="region of interest" description="Disordered" evidence="1">
    <location>
        <begin position="1"/>
        <end position="105"/>
    </location>
</feature>
<name>A0A9Q9EIP6_9PEZI</name>
<sequence length="952" mass="103243">MASGSNALSPPLDPKVNDFIPMDGCDTNGERGSGQYQSSHTPIPQARDRADYQTTNGKPLRPTPLVASNMWSTSTNAPARSAGLPPKPSWESLRSPTYRSNPSFTASPRSFGSNCGLGVSASGKGDSRRADNHRLDFRTSGSAVRYTQTEEYHNSTSTGGLVVKTDPLPQHPFAVSRPTLATKRNGSDRSVHDTSSAPISATSARPAAEAASPVCDTQRPLLDNALVQSSTCSDEVNKIPDGAHGDVWTERQHARCLRRALKDPNAEWEETYKGALTVLAAVNPEHFSMPANSRVINIKTEHLDNLITSIRLGKYSVMAKISERIMSVWNERVDASEKVLFLFSVNGSKKFSGLAEVSGPWDPNSFIEGWAENSETHGSSGSFPVTWVFVKDVSYHHFTHIRQPGNEHPVGNMWNGMNFPPGTGRTVIQHYVETPATTSILGYPKVYGDGQRHEGLSYSQRKGNFSSRGQRGGRGSFRGGNIETSWRQQPQHLGRHESSQESFDDENDATPTPASRGRLSDTAQAPPLCKLSTAENDTLQPPSLGSVSFDASGRLVTIPSSGVSYDNRSSTASIGRDSPTTFISRKTRRQNLPRLDVRRSKEFMYDDRRSGPMGVASNHHSTASASSRGSFSSSTASRSGLQHSASMGILGSFTRTNSDDPPMLPPSASMNSMPVQTDYVLEHSIAPTHPTTLDRDGSSQHLYNRSLSLRQEMAQGIESRAPEELSGRDVLSHQSAHMDSNMTLGPSALRHQLMAQVHMLHAEKLNLQHQLLAVGASGTDRRYIDAQLVRNNIELQAVELEMSMSASGPVQNLSPEHFDVFQHGDSNSSSSGSGPNLSPTRASQNSSSCSASLLSSPYSFEDGRSLRAPQRQTHRSQSSWDLRVQSVDDLVSSPRHDGRGQNATLALQHASGNLPSYTASGDSNAGRANFSFHAPAASRSHTTHRDGVRIDA</sequence>
<dbReference type="GO" id="GO:0003729">
    <property type="term" value="F:mRNA binding"/>
    <property type="evidence" value="ECO:0007669"/>
    <property type="project" value="TreeGrafter"/>
</dbReference>
<proteinExistence type="predicted"/>
<feature type="region of interest" description="Disordered" evidence="1">
    <location>
        <begin position="559"/>
        <end position="640"/>
    </location>
</feature>
<keyword evidence="4" id="KW-1185">Reference proteome</keyword>
<dbReference type="Pfam" id="PF04146">
    <property type="entry name" value="YTH"/>
    <property type="match status" value="1"/>
</dbReference>
<protein>
    <submittedName>
        <fullName evidence="3">YTH domain containing protein</fullName>
    </submittedName>
</protein>
<dbReference type="Proteomes" id="UP001056384">
    <property type="component" value="Chromosome 4"/>
</dbReference>
<feature type="region of interest" description="Disordered" evidence="1">
    <location>
        <begin position="452"/>
        <end position="523"/>
    </location>
</feature>
<dbReference type="EMBL" id="CP099421">
    <property type="protein sequence ID" value="USW52245.1"/>
    <property type="molecule type" value="Genomic_DNA"/>
</dbReference>
<dbReference type="Gene3D" id="3.10.590.10">
    <property type="entry name" value="ph1033 like domains"/>
    <property type="match status" value="1"/>
</dbReference>
<feature type="compositionally biased region" description="Polar residues" evidence="1">
    <location>
        <begin position="559"/>
        <end position="584"/>
    </location>
</feature>
<dbReference type="InterPro" id="IPR045168">
    <property type="entry name" value="YTH_prot"/>
</dbReference>
<gene>
    <name evidence="3" type="ORF">Slin15195_G055640</name>
</gene>
<feature type="region of interest" description="Disordered" evidence="1">
    <location>
        <begin position="861"/>
        <end position="880"/>
    </location>
</feature>
<feature type="compositionally biased region" description="Low complexity" evidence="1">
    <location>
        <begin position="200"/>
        <end position="212"/>
    </location>
</feature>
<evidence type="ECO:0000313" key="4">
    <source>
        <dbReference type="Proteomes" id="UP001056384"/>
    </source>
</evidence>
<feature type="compositionally biased region" description="Polar residues" evidence="1">
    <location>
        <begin position="482"/>
        <end position="491"/>
    </location>
</feature>
<reference evidence="3" key="1">
    <citation type="submission" date="2022-06" db="EMBL/GenBank/DDBJ databases">
        <title>Complete genome sequences of two strains of the flax pathogen Septoria linicola.</title>
        <authorList>
            <person name="Lapalu N."/>
            <person name="Simon A."/>
            <person name="Demenou B."/>
            <person name="Paumier D."/>
            <person name="Guillot M.-P."/>
            <person name="Gout L."/>
            <person name="Valade R."/>
        </authorList>
    </citation>
    <scope>NUCLEOTIDE SEQUENCE</scope>
    <source>
        <strain evidence="3">SE15195</strain>
    </source>
</reference>